<evidence type="ECO:0000313" key="3">
    <source>
        <dbReference type="Proteomes" id="UP000287166"/>
    </source>
</evidence>
<dbReference type="InParanoid" id="A0A401G909"/>
<dbReference type="EMBL" id="BFAD01000001">
    <property type="protein sequence ID" value="GBE78654.1"/>
    <property type="molecule type" value="Genomic_DNA"/>
</dbReference>
<dbReference type="GeneID" id="38775571"/>
<evidence type="ECO:0000313" key="2">
    <source>
        <dbReference type="EMBL" id="GBE78654.1"/>
    </source>
</evidence>
<feature type="compositionally biased region" description="Low complexity" evidence="1">
    <location>
        <begin position="15"/>
        <end position="35"/>
    </location>
</feature>
<feature type="compositionally biased region" description="Basic and acidic residues" evidence="1">
    <location>
        <begin position="81"/>
        <end position="91"/>
    </location>
</feature>
<dbReference type="RefSeq" id="XP_027609567.1">
    <property type="nucleotide sequence ID" value="XM_027753766.1"/>
</dbReference>
<proteinExistence type="predicted"/>
<sequence length="167" mass="18640">MAFYSASEFVRESEPSGSPSRSPSQSPVYSSYSQGRTSPSQVANHHHHASDHTLPAVPRLGVPASPHHHESNQDRYDEEIHEVVNHPHQASEHVLPSVPYVPMSPQHRDHPALANSPIMHPHRSSEHILPEVPAAHPTEHSTSDMSDRHGIHKMKSPKKASRPIWRP</sequence>
<reference evidence="2 3" key="1">
    <citation type="journal article" date="2018" name="Sci. Rep.">
        <title>Genome sequence of the cauliflower mushroom Sparassis crispa (Hanabiratake) and its association with beneficial usage.</title>
        <authorList>
            <person name="Kiyama R."/>
            <person name="Furutani Y."/>
            <person name="Kawaguchi K."/>
            <person name="Nakanishi T."/>
        </authorList>
    </citation>
    <scope>NUCLEOTIDE SEQUENCE [LARGE SCALE GENOMIC DNA]</scope>
</reference>
<feature type="region of interest" description="Disordered" evidence="1">
    <location>
        <begin position="134"/>
        <end position="167"/>
    </location>
</feature>
<evidence type="ECO:0000256" key="1">
    <source>
        <dbReference type="SAM" id="MobiDB-lite"/>
    </source>
</evidence>
<dbReference type="Proteomes" id="UP000287166">
    <property type="component" value="Unassembled WGS sequence"/>
</dbReference>
<accession>A0A401G909</accession>
<feature type="region of interest" description="Disordered" evidence="1">
    <location>
        <begin position="1"/>
        <end position="99"/>
    </location>
</feature>
<gene>
    <name evidence="2" type="ORF">SCP_0115430</name>
</gene>
<keyword evidence="3" id="KW-1185">Reference proteome</keyword>
<comment type="caution">
    <text evidence="2">The sequence shown here is derived from an EMBL/GenBank/DDBJ whole genome shotgun (WGS) entry which is preliminary data.</text>
</comment>
<organism evidence="2 3">
    <name type="scientific">Sparassis crispa</name>
    <dbReference type="NCBI Taxonomy" id="139825"/>
    <lineage>
        <taxon>Eukaryota</taxon>
        <taxon>Fungi</taxon>
        <taxon>Dikarya</taxon>
        <taxon>Basidiomycota</taxon>
        <taxon>Agaricomycotina</taxon>
        <taxon>Agaricomycetes</taxon>
        <taxon>Polyporales</taxon>
        <taxon>Sparassidaceae</taxon>
        <taxon>Sparassis</taxon>
    </lineage>
</organism>
<name>A0A401G909_9APHY</name>
<feature type="compositionally biased region" description="Basic residues" evidence="1">
    <location>
        <begin position="150"/>
        <end position="161"/>
    </location>
</feature>
<dbReference type="AlphaFoldDB" id="A0A401G909"/>
<protein>
    <submittedName>
        <fullName evidence="2">Uncharacterized protein</fullName>
    </submittedName>
</protein>
<feature type="compositionally biased region" description="Basic and acidic residues" evidence="1">
    <location>
        <begin position="137"/>
        <end position="149"/>
    </location>
</feature>